<organism evidence="1 2">
    <name type="scientific">Pristionchus fissidentatus</name>
    <dbReference type="NCBI Taxonomy" id="1538716"/>
    <lineage>
        <taxon>Eukaryota</taxon>
        <taxon>Metazoa</taxon>
        <taxon>Ecdysozoa</taxon>
        <taxon>Nematoda</taxon>
        <taxon>Chromadorea</taxon>
        <taxon>Rhabditida</taxon>
        <taxon>Rhabditina</taxon>
        <taxon>Diplogasteromorpha</taxon>
        <taxon>Diplogasteroidea</taxon>
        <taxon>Neodiplogasteridae</taxon>
        <taxon>Pristionchus</taxon>
    </lineage>
</organism>
<name>A0AAV5WV17_9BILA</name>
<dbReference type="Proteomes" id="UP001432322">
    <property type="component" value="Unassembled WGS sequence"/>
</dbReference>
<protein>
    <submittedName>
        <fullName evidence="1">Uncharacterized protein</fullName>
    </submittedName>
</protein>
<comment type="caution">
    <text evidence="1">The sequence shown here is derived from an EMBL/GenBank/DDBJ whole genome shotgun (WGS) entry which is preliminary data.</text>
</comment>
<proteinExistence type="predicted"/>
<evidence type="ECO:0000313" key="2">
    <source>
        <dbReference type="Proteomes" id="UP001432322"/>
    </source>
</evidence>
<dbReference type="AlphaFoldDB" id="A0AAV5WV17"/>
<dbReference type="EMBL" id="BTSY01000007">
    <property type="protein sequence ID" value="GMT36181.1"/>
    <property type="molecule type" value="Genomic_DNA"/>
</dbReference>
<gene>
    <name evidence="1" type="ORF">PFISCL1PPCAC_27478</name>
</gene>
<keyword evidence="2" id="KW-1185">Reference proteome</keyword>
<accession>A0AAV5WV17</accession>
<evidence type="ECO:0000313" key="1">
    <source>
        <dbReference type="EMBL" id="GMT36181.1"/>
    </source>
</evidence>
<sequence length="210" mass="24240">MSELFRVGVDYFFYDEDGLRHKILCTPEQWYDPDYPRVSVSDVTFGDTLPPDPELIDLTDSANDNIYLFKQKMADWKIIREQLEERRLEVEAAKVADPRFAEEEAERRRIFPHGKYGSAACAWPPVVQYDEEKMEAYANFLIPLDGGELKNVRLQVIPETGKCFKGYHVFGMHGKWSIIGIYDPFVPSLVTTPVDRANDRAGTDVDYRGY</sequence>
<reference evidence="1" key="1">
    <citation type="submission" date="2023-10" db="EMBL/GenBank/DDBJ databases">
        <title>Genome assembly of Pristionchus species.</title>
        <authorList>
            <person name="Yoshida K."/>
            <person name="Sommer R.J."/>
        </authorList>
    </citation>
    <scope>NUCLEOTIDE SEQUENCE</scope>
    <source>
        <strain evidence="1">RS5133</strain>
    </source>
</reference>